<dbReference type="Proteomes" id="UP001203852">
    <property type="component" value="Unassembled WGS sequence"/>
</dbReference>
<dbReference type="GO" id="GO:0008270">
    <property type="term" value="F:zinc ion binding"/>
    <property type="evidence" value="ECO:0007669"/>
    <property type="project" value="InterPro"/>
</dbReference>
<dbReference type="PANTHER" id="PTHR46910:SF8">
    <property type="entry name" value="ZN(II)2CYS6 TRANSCRIPTION FACTOR (EUROFUNG)"/>
    <property type="match status" value="1"/>
</dbReference>
<dbReference type="GO" id="GO:0006351">
    <property type="term" value="P:DNA-templated transcription"/>
    <property type="evidence" value="ECO:0007669"/>
    <property type="project" value="InterPro"/>
</dbReference>
<keyword evidence="1" id="KW-0479">Metal-binding</keyword>
<dbReference type="Gene3D" id="4.10.240.10">
    <property type="entry name" value="Zn(2)-C6 fungal-type DNA-binding domain"/>
    <property type="match status" value="1"/>
</dbReference>
<evidence type="ECO:0000259" key="7">
    <source>
        <dbReference type="PROSITE" id="PS50048"/>
    </source>
</evidence>
<evidence type="ECO:0000256" key="2">
    <source>
        <dbReference type="ARBA" id="ARBA00023015"/>
    </source>
</evidence>
<dbReference type="SMART" id="SM00906">
    <property type="entry name" value="Fungal_trans"/>
    <property type="match status" value="1"/>
</dbReference>
<protein>
    <submittedName>
        <fullName evidence="8">Fungal-specific transcription factor domain-containing protein</fullName>
    </submittedName>
</protein>
<feature type="region of interest" description="Disordered" evidence="6">
    <location>
        <begin position="644"/>
        <end position="669"/>
    </location>
</feature>
<dbReference type="PANTHER" id="PTHR46910">
    <property type="entry name" value="TRANSCRIPTION FACTOR PDR1"/>
    <property type="match status" value="1"/>
</dbReference>
<evidence type="ECO:0000313" key="9">
    <source>
        <dbReference type="Proteomes" id="UP001203852"/>
    </source>
</evidence>
<evidence type="ECO:0000256" key="5">
    <source>
        <dbReference type="ARBA" id="ARBA00023242"/>
    </source>
</evidence>
<feature type="compositionally biased region" description="Polar residues" evidence="6">
    <location>
        <begin position="107"/>
        <end position="117"/>
    </location>
</feature>
<dbReference type="PROSITE" id="PS00463">
    <property type="entry name" value="ZN2_CY6_FUNGAL_1"/>
    <property type="match status" value="1"/>
</dbReference>
<dbReference type="Pfam" id="PF00172">
    <property type="entry name" value="Zn_clus"/>
    <property type="match status" value="1"/>
</dbReference>
<dbReference type="AlphaFoldDB" id="A0AAN6DVM9"/>
<evidence type="ECO:0000256" key="4">
    <source>
        <dbReference type="ARBA" id="ARBA00023163"/>
    </source>
</evidence>
<dbReference type="Pfam" id="PF04082">
    <property type="entry name" value="Fungal_trans"/>
    <property type="match status" value="1"/>
</dbReference>
<reference evidence="8" key="1">
    <citation type="journal article" date="2022" name="bioRxiv">
        <title>Deciphering the potential niche of two novel black yeast fungi from a biological soil crust based on their genomes, phenotypes, and melanin regulation.</title>
        <authorList>
            <consortium name="DOE Joint Genome Institute"/>
            <person name="Carr E.C."/>
            <person name="Barton Q."/>
            <person name="Grambo S."/>
            <person name="Sullivan M."/>
            <person name="Renfro C.M."/>
            <person name="Kuo A."/>
            <person name="Pangilinan J."/>
            <person name="Lipzen A."/>
            <person name="Keymanesh K."/>
            <person name="Savage E."/>
            <person name="Barry K."/>
            <person name="Grigoriev I.V."/>
            <person name="Riekhof W.R."/>
            <person name="Harris S.S."/>
        </authorList>
    </citation>
    <scope>NUCLEOTIDE SEQUENCE</scope>
    <source>
        <strain evidence="8">JF 03-4F</strain>
    </source>
</reference>
<feature type="region of interest" description="Disordered" evidence="6">
    <location>
        <begin position="93"/>
        <end position="117"/>
    </location>
</feature>
<name>A0AAN6DVM9_9EURO</name>
<dbReference type="InterPro" id="IPR050987">
    <property type="entry name" value="AtrR-like"/>
</dbReference>
<keyword evidence="9" id="KW-1185">Reference proteome</keyword>
<dbReference type="GO" id="GO:0003677">
    <property type="term" value="F:DNA binding"/>
    <property type="evidence" value="ECO:0007669"/>
    <property type="project" value="UniProtKB-KW"/>
</dbReference>
<dbReference type="InterPro" id="IPR007219">
    <property type="entry name" value="XnlR_reg_dom"/>
</dbReference>
<keyword evidence="5" id="KW-0539">Nucleus</keyword>
<dbReference type="CDD" id="cd00067">
    <property type="entry name" value="GAL4"/>
    <property type="match status" value="1"/>
</dbReference>
<sequence length="823" mass="91139">MASRAIMNLPTTSPHKRTRQACVRCRRQKLRCDNHRPCSLCCRTGVECEETAGRPIKIRTCDPKVVDILPRPELGNPEPGLLQSQQPVTASNDVRPIPAASMGTPEEASQSSSPFNERTSTVNLMEQVFRKHNAASAAGDIVDALPDSRPEHSNHTTLAGSYAPVQQLIGLALPPGPVVSVLLSSYLKNYHWHVMIFHAPTLIKELQPILDHGVVSKDRLTFLLLVLIILTIGARYVPHESAKELCPGVDIQELEAIMKDKIEEHFIRSLDETTLESITFTLLVSSYSLYNRKPRRAFKLIQAAIRDAQAIGLDRESTWPSDESEILREVRRRIWWTLYGCDGFVALMYGQPCIVHEPSCQLRMQKDIDDTYVTCPGLESFEVRENQTPEPVTILSYHRYKVRLYQIAEPITRSVYIHKRAGIHDVVKQVQQIHQRLVEWQKGLPPELGLESLAIVDIDPEKAATFDIFRLQALALQLSYDNMQLVLHRSLIAHDDSRDHADPFAEGYAGRNNGDKVDIGGLTATVIRTSRNQCWESAMRTSLLAQHPEVLELVRTTPVAAYLAMQALTAGVMLGIFSLSNPCSDRAQKAKLGISRLIQMPATVGFRDAAWQQCANILENLLRLILSEEMKVLVSGKRHSRGAVQGISSSGGIEIDQHSRNDPASTRLSSSIRDLQDLETPPAAPAHSTTSQIPVDAIVAAYGQGSTGQSAEQHDLVVPSPHPPGAQSILGPSGNFGSALTSLQSMFREGVPNIGFAGQEVIHPEAFTQQSNALDHNAQQYLAVDPAPLDNQLVSGFELFSNPFTSFEDAGQSWLWSNDYNFF</sequence>
<dbReference type="GO" id="GO:0000981">
    <property type="term" value="F:DNA-binding transcription factor activity, RNA polymerase II-specific"/>
    <property type="evidence" value="ECO:0007669"/>
    <property type="project" value="InterPro"/>
</dbReference>
<keyword evidence="3" id="KW-0238">DNA-binding</keyword>
<feature type="domain" description="Zn(2)-C6 fungal-type" evidence="7">
    <location>
        <begin position="21"/>
        <end position="48"/>
    </location>
</feature>
<dbReference type="SUPFAM" id="SSF57701">
    <property type="entry name" value="Zn2/Cys6 DNA-binding domain"/>
    <property type="match status" value="1"/>
</dbReference>
<evidence type="ECO:0000313" key="8">
    <source>
        <dbReference type="EMBL" id="KAI1612244.1"/>
    </source>
</evidence>
<dbReference type="SMART" id="SM00066">
    <property type="entry name" value="GAL4"/>
    <property type="match status" value="1"/>
</dbReference>
<evidence type="ECO:0000256" key="1">
    <source>
        <dbReference type="ARBA" id="ARBA00022723"/>
    </source>
</evidence>
<comment type="caution">
    <text evidence="8">The sequence shown here is derived from an EMBL/GenBank/DDBJ whole genome shotgun (WGS) entry which is preliminary data.</text>
</comment>
<dbReference type="CDD" id="cd12148">
    <property type="entry name" value="fungal_TF_MHR"/>
    <property type="match status" value="1"/>
</dbReference>
<dbReference type="InterPro" id="IPR036864">
    <property type="entry name" value="Zn2-C6_fun-type_DNA-bd_sf"/>
</dbReference>
<dbReference type="EMBL" id="MU404355">
    <property type="protein sequence ID" value="KAI1612244.1"/>
    <property type="molecule type" value="Genomic_DNA"/>
</dbReference>
<proteinExistence type="predicted"/>
<keyword evidence="2" id="KW-0805">Transcription regulation</keyword>
<dbReference type="PROSITE" id="PS50048">
    <property type="entry name" value="ZN2_CY6_FUNGAL_2"/>
    <property type="match status" value="1"/>
</dbReference>
<evidence type="ECO:0000256" key="3">
    <source>
        <dbReference type="ARBA" id="ARBA00023125"/>
    </source>
</evidence>
<dbReference type="InterPro" id="IPR001138">
    <property type="entry name" value="Zn2Cys6_DnaBD"/>
</dbReference>
<keyword evidence="4" id="KW-0804">Transcription</keyword>
<organism evidence="8 9">
    <name type="scientific">Exophiala viscosa</name>
    <dbReference type="NCBI Taxonomy" id="2486360"/>
    <lineage>
        <taxon>Eukaryota</taxon>
        <taxon>Fungi</taxon>
        <taxon>Dikarya</taxon>
        <taxon>Ascomycota</taxon>
        <taxon>Pezizomycotina</taxon>
        <taxon>Eurotiomycetes</taxon>
        <taxon>Chaetothyriomycetidae</taxon>
        <taxon>Chaetothyriales</taxon>
        <taxon>Herpotrichiellaceae</taxon>
        <taxon>Exophiala</taxon>
    </lineage>
</organism>
<gene>
    <name evidence="8" type="ORF">EDD36DRAFT_280111</name>
</gene>
<accession>A0AAN6DVM9</accession>
<evidence type="ECO:0000256" key="6">
    <source>
        <dbReference type="SAM" id="MobiDB-lite"/>
    </source>
</evidence>